<evidence type="ECO:0000256" key="4">
    <source>
        <dbReference type="SAM" id="Phobius"/>
    </source>
</evidence>
<keyword evidence="1" id="KW-1199">Hemostasis impairing toxin</keyword>
<dbReference type="GO" id="GO:0006751">
    <property type="term" value="P:glutathione catabolic process"/>
    <property type="evidence" value="ECO:0007669"/>
    <property type="project" value="InterPro"/>
</dbReference>
<keyword evidence="4" id="KW-1133">Transmembrane helix</keyword>
<dbReference type="InterPro" id="IPR029055">
    <property type="entry name" value="Ntn_hydrolases_N"/>
</dbReference>
<feature type="active site" description="Nucleophile" evidence="2">
    <location>
        <position position="659"/>
    </location>
</feature>
<dbReference type="GO" id="GO:0006508">
    <property type="term" value="P:proteolysis"/>
    <property type="evidence" value="ECO:0007669"/>
    <property type="project" value="InterPro"/>
</dbReference>
<dbReference type="InterPro" id="IPR038765">
    <property type="entry name" value="Papain-like_cys_pep_sf"/>
</dbReference>
<feature type="binding site" evidence="3">
    <location>
        <position position="701"/>
    </location>
    <ligand>
        <name>L-glutamate</name>
        <dbReference type="ChEBI" id="CHEBI:29985"/>
    </ligand>
</feature>
<evidence type="ECO:0000259" key="5">
    <source>
        <dbReference type="Pfam" id="PF00112"/>
    </source>
</evidence>
<dbReference type="InterPro" id="IPR043137">
    <property type="entry name" value="GGT_ssub_C"/>
</dbReference>
<reference evidence="6" key="1">
    <citation type="submission" date="2021-02" db="EMBL/GenBank/DDBJ databases">
        <authorList>
            <person name="Nowell W R."/>
        </authorList>
    </citation>
    <scope>NUCLEOTIDE SEQUENCE</scope>
</reference>
<dbReference type="AlphaFoldDB" id="A0A814Q4E2"/>
<accession>A0A814Q4E2</accession>
<evidence type="ECO:0000313" key="6">
    <source>
        <dbReference type="EMBL" id="CAF1115141.1"/>
    </source>
</evidence>
<dbReference type="Proteomes" id="UP000663852">
    <property type="component" value="Unassembled WGS sequence"/>
</dbReference>
<keyword evidence="4" id="KW-0812">Transmembrane</keyword>
<dbReference type="NCBIfam" id="TIGR00066">
    <property type="entry name" value="g_glut_trans"/>
    <property type="match status" value="1"/>
</dbReference>
<dbReference type="Pfam" id="PF01019">
    <property type="entry name" value="G_glu_transpept"/>
    <property type="match status" value="1"/>
</dbReference>
<dbReference type="SUPFAM" id="SSF54001">
    <property type="entry name" value="Cysteine proteinases"/>
    <property type="match status" value="1"/>
</dbReference>
<keyword evidence="1" id="KW-1202">Platelet aggregation activating toxin</keyword>
<feature type="transmembrane region" description="Helical" evidence="4">
    <location>
        <begin position="243"/>
        <end position="265"/>
    </location>
</feature>
<feature type="binding site" evidence="3">
    <location>
        <position position="360"/>
    </location>
    <ligand>
        <name>L-glutamate</name>
        <dbReference type="ChEBI" id="CHEBI:29985"/>
    </ligand>
</feature>
<dbReference type="SUPFAM" id="SSF56235">
    <property type="entry name" value="N-terminal nucleophile aminohydrolases (Ntn hydrolases)"/>
    <property type="match status" value="1"/>
</dbReference>
<dbReference type="EMBL" id="CAJNOJ010000103">
    <property type="protein sequence ID" value="CAF1115141.1"/>
    <property type="molecule type" value="Genomic_DNA"/>
</dbReference>
<feature type="binding site" evidence="3">
    <location>
        <position position="752"/>
    </location>
    <ligand>
        <name>L-glutamate</name>
        <dbReference type="ChEBI" id="CHEBI:29985"/>
    </ligand>
</feature>
<evidence type="ECO:0000313" key="7">
    <source>
        <dbReference type="Proteomes" id="UP000663852"/>
    </source>
</evidence>
<evidence type="ECO:0000256" key="1">
    <source>
        <dbReference type="ARBA" id="ARBA00084097"/>
    </source>
</evidence>
<sequence length="849" mass="94978">MAFTTIRYGYYPSDQHRDRLTRPMRPLSFPADHLPTAVNLRRWMTPVEQQLDINACCANAFAGVCEYLIKRIHGVHIDVSRLFIYFNGRRMSERTGLITDQGVVQRAVALGLQKYGCCLEKTWPYVPENVNVKPSDKAFAEAREWTVVPLRIPCTIQAIETCLHNQLPVIMDIILLEEAGIAFHPNGRNSRMPNVRTGLIDRDRFHSIVIVGYDRRKRYFCARNSWGEDWFDYHHHRRHRSTVFILLLAALIVATCTAIGLFFVMRKEQDETCGSDHESYAVTGSSKLGRYNRAAVAVDNEECSKIGKAILLRGGKAADAAIAASLCNGVLNAHSMGIGGGCVFLIYSRKLGKAFSIVERETAPLNSNSTMFQGRENMSLIGKNVHIWSFPMEKYFRAISGSLAIGTPGEILAYKKAYDQFGGGVSWASLFKPTIRLCEKGFNVSVALAFAIEKNKEHILNDTELRNIFVKNSTTAELYKEGDLMRRPKLARTLQQIADEGVESFYQGRLSNKIVSEIQKRGGILTLNDLRQYGLDFQEALSFNLNSSLKAFTTSAPSSGPILALILNIMLGYDFQPTDLNETNTAALFYHRLTESFKFAFAKRSELADPLKINLQHSIKDLISKSYADTIRQKINDNETFSEVYYGNNNTQSKSITGTAHISIVDEHGDAVAITSTINTYFGSMVVGEETGIIYNNQMNDFSIPEKKNYHGLSESKNNLIEPGKRPVSSQAPLIVLDSDGKVRLVIGGSGGAKIVTSVAHVTLLNLLFHKNVKEANDQPRVHHHLSPNQITFEETFDQGVLNGLKRRGHKTKCTAYGGSVVQAIEWRIEEKQYWANCDVRKGGNPQGY</sequence>
<dbReference type="PRINTS" id="PR01210">
    <property type="entry name" value="GGTRANSPTASE"/>
</dbReference>
<feature type="domain" description="Peptidase C1A papain C-terminal" evidence="5">
    <location>
        <begin position="35"/>
        <end position="236"/>
    </location>
</feature>
<proteinExistence type="predicted"/>
<organism evidence="6 7">
    <name type="scientific">Adineta ricciae</name>
    <name type="common">Rotifer</name>
    <dbReference type="NCBI Taxonomy" id="249248"/>
    <lineage>
        <taxon>Eukaryota</taxon>
        <taxon>Metazoa</taxon>
        <taxon>Spiralia</taxon>
        <taxon>Gnathifera</taxon>
        <taxon>Rotifera</taxon>
        <taxon>Eurotatoria</taxon>
        <taxon>Bdelloidea</taxon>
        <taxon>Adinetida</taxon>
        <taxon>Adinetidae</taxon>
        <taxon>Adineta</taxon>
    </lineage>
</organism>
<protein>
    <recommendedName>
        <fullName evidence="5">Peptidase C1A papain C-terminal domain-containing protein</fullName>
    </recommendedName>
</protein>
<dbReference type="GO" id="GO:0005886">
    <property type="term" value="C:plasma membrane"/>
    <property type="evidence" value="ECO:0007669"/>
    <property type="project" value="TreeGrafter"/>
</dbReference>
<dbReference type="GO" id="GO:0008234">
    <property type="term" value="F:cysteine-type peptidase activity"/>
    <property type="evidence" value="ECO:0007669"/>
    <property type="project" value="InterPro"/>
</dbReference>
<evidence type="ECO:0000256" key="3">
    <source>
        <dbReference type="PIRSR" id="PIRSR600101-2"/>
    </source>
</evidence>
<dbReference type="PANTHER" id="PTHR11686:SF9">
    <property type="entry name" value="RE13973P"/>
    <property type="match status" value="1"/>
</dbReference>
<dbReference type="InterPro" id="IPR000101">
    <property type="entry name" value="GGT_peptidase"/>
</dbReference>
<dbReference type="GO" id="GO:0036374">
    <property type="term" value="F:glutathione hydrolase activity"/>
    <property type="evidence" value="ECO:0007669"/>
    <property type="project" value="InterPro"/>
</dbReference>
<dbReference type="CDD" id="cd02619">
    <property type="entry name" value="Peptidase_C1"/>
    <property type="match status" value="1"/>
</dbReference>
<dbReference type="FunFam" id="3.60.20.40:FF:000001">
    <property type="entry name" value="Gamma-glutamyltranspeptidase 1"/>
    <property type="match status" value="1"/>
</dbReference>
<gene>
    <name evidence="6" type="ORF">EDS130_LOCUS20743</name>
</gene>
<dbReference type="InterPro" id="IPR043138">
    <property type="entry name" value="GGT_lsub"/>
</dbReference>
<dbReference type="PANTHER" id="PTHR11686">
    <property type="entry name" value="GAMMA GLUTAMYL TRANSPEPTIDASE"/>
    <property type="match status" value="1"/>
</dbReference>
<dbReference type="Pfam" id="PF00112">
    <property type="entry name" value="Peptidase_C1"/>
    <property type="match status" value="1"/>
</dbReference>
<feature type="binding site" evidence="3">
    <location>
        <begin position="677"/>
        <end position="679"/>
    </location>
    <ligand>
        <name>L-glutamate</name>
        <dbReference type="ChEBI" id="CHEBI:29985"/>
    </ligand>
</feature>
<dbReference type="Gene3D" id="1.10.246.130">
    <property type="match status" value="1"/>
</dbReference>
<dbReference type="Gene3D" id="3.90.70.10">
    <property type="entry name" value="Cysteine proteinases"/>
    <property type="match status" value="1"/>
</dbReference>
<dbReference type="OrthoDB" id="1081007at2759"/>
<dbReference type="Gene3D" id="3.60.20.40">
    <property type="match status" value="1"/>
</dbReference>
<keyword evidence="4" id="KW-0472">Membrane</keyword>
<evidence type="ECO:0000256" key="2">
    <source>
        <dbReference type="PIRSR" id="PIRSR600101-1"/>
    </source>
</evidence>
<dbReference type="FunFam" id="1.10.246.130:FF:000001">
    <property type="entry name" value="Gamma-glutamyltransferase 5 isoform 1"/>
    <property type="match status" value="1"/>
</dbReference>
<keyword evidence="1" id="KW-0800">Toxin</keyword>
<feature type="binding site" evidence="3">
    <location>
        <begin position="729"/>
        <end position="730"/>
    </location>
    <ligand>
        <name>L-glutamate</name>
        <dbReference type="ChEBI" id="CHEBI:29985"/>
    </ligand>
</feature>
<name>A0A814Q4E2_ADIRI</name>
<comment type="caution">
    <text evidence="6">The sequence shown here is derived from an EMBL/GenBank/DDBJ whole genome shotgun (WGS) entry which is preliminary data.</text>
</comment>
<dbReference type="InterPro" id="IPR000668">
    <property type="entry name" value="Peptidase_C1A_C"/>
</dbReference>